<feature type="non-terminal residue" evidence="1">
    <location>
        <position position="107"/>
    </location>
</feature>
<sequence length="107" mass="11487">MCCLESKISGGDPSVLINVFRVKTFGYDAPGATLRVPEEDPNLGQASCQGNLKLCLEGACPRRGLAPPMGQMFGSCRGLYCLEFNFQKTCGNTSASRTCFPTKSVKI</sequence>
<protein>
    <submittedName>
        <fullName evidence="1">Uncharacterized protein</fullName>
    </submittedName>
</protein>
<evidence type="ECO:0000313" key="1">
    <source>
        <dbReference type="EMBL" id="WMV14135.1"/>
    </source>
</evidence>
<gene>
    <name evidence="1" type="ORF">MTR67_007520</name>
</gene>
<reference evidence="1" key="1">
    <citation type="submission" date="2023-08" db="EMBL/GenBank/DDBJ databases">
        <title>A de novo genome assembly of Solanum verrucosum Schlechtendal, a Mexican diploid species geographically isolated from the other diploid A-genome species in potato relatives.</title>
        <authorList>
            <person name="Hosaka K."/>
        </authorList>
    </citation>
    <scope>NUCLEOTIDE SEQUENCE</scope>
    <source>
        <tissue evidence="1">Young leaves</tissue>
    </source>
</reference>
<organism evidence="1 2">
    <name type="scientific">Solanum verrucosum</name>
    <dbReference type="NCBI Taxonomy" id="315347"/>
    <lineage>
        <taxon>Eukaryota</taxon>
        <taxon>Viridiplantae</taxon>
        <taxon>Streptophyta</taxon>
        <taxon>Embryophyta</taxon>
        <taxon>Tracheophyta</taxon>
        <taxon>Spermatophyta</taxon>
        <taxon>Magnoliopsida</taxon>
        <taxon>eudicotyledons</taxon>
        <taxon>Gunneridae</taxon>
        <taxon>Pentapetalae</taxon>
        <taxon>asterids</taxon>
        <taxon>lamiids</taxon>
        <taxon>Solanales</taxon>
        <taxon>Solanaceae</taxon>
        <taxon>Solanoideae</taxon>
        <taxon>Solaneae</taxon>
        <taxon>Solanum</taxon>
    </lineage>
</organism>
<name>A0AAF0Q254_SOLVR</name>
<proteinExistence type="predicted"/>
<dbReference type="EMBL" id="CP133613">
    <property type="protein sequence ID" value="WMV14135.1"/>
    <property type="molecule type" value="Genomic_DNA"/>
</dbReference>
<evidence type="ECO:0000313" key="2">
    <source>
        <dbReference type="Proteomes" id="UP001234989"/>
    </source>
</evidence>
<dbReference type="Proteomes" id="UP001234989">
    <property type="component" value="Chromosome 2"/>
</dbReference>
<keyword evidence="2" id="KW-1185">Reference proteome</keyword>
<accession>A0AAF0Q254</accession>
<dbReference type="AlphaFoldDB" id="A0AAF0Q254"/>